<evidence type="ECO:0000256" key="1">
    <source>
        <dbReference type="ARBA" id="ARBA00023239"/>
    </source>
</evidence>
<reference evidence="5" key="1">
    <citation type="submission" date="2015-02" db="EMBL/GenBank/DDBJ databases">
        <title>Draft Genome of Frankia sp. CpI1-S.</title>
        <authorList>
            <person name="Oshone R.T."/>
            <person name="Ngom M."/>
            <person name="Ghodhbane-Gtari F."/>
            <person name="Gtari M."/>
            <person name="Morris K."/>
            <person name="Thomas K."/>
            <person name="Sen A."/>
            <person name="Tisa L.S."/>
        </authorList>
    </citation>
    <scope>NUCLEOTIDE SEQUENCE [LARGE SCALE GENOMIC DNA]</scope>
    <source>
        <strain evidence="5">CpI1-S</strain>
    </source>
</reference>
<comment type="caution">
    <text evidence="4">The sequence shown here is derived from an EMBL/GenBank/DDBJ whole genome shotgun (WGS) entry which is preliminary data.</text>
</comment>
<dbReference type="Gene3D" id="3.10.490.10">
    <property type="entry name" value="Gamma-glutamyl cyclotransferase-like"/>
    <property type="match status" value="1"/>
</dbReference>
<dbReference type="PANTHER" id="PTHR12935:SF0">
    <property type="entry name" value="GAMMA-GLUTAMYLCYCLOTRANSFERASE"/>
    <property type="match status" value="1"/>
</dbReference>
<dbReference type="InterPro" id="IPR017939">
    <property type="entry name" value="G-Glutamylcylcotransferase"/>
</dbReference>
<name>A0A0D8BLA5_9ACTN</name>
<reference evidence="4 5" key="2">
    <citation type="journal article" date="2016" name="Genome Announc.">
        <title>Permanent Draft Genome Sequences for Two Variants of Frankia sp. Strain CpI1, the First Frankia Strain Isolated from Root Nodules of Comptonia peregrina.</title>
        <authorList>
            <person name="Oshone R."/>
            <person name="Hurst S.G.IV."/>
            <person name="Abebe-Akele F."/>
            <person name="Simpson S."/>
            <person name="Morris K."/>
            <person name="Thomas W.K."/>
            <person name="Tisa L.S."/>
        </authorList>
    </citation>
    <scope>NUCLEOTIDE SEQUENCE [LARGE SCALE GENOMIC DNA]</scope>
    <source>
        <strain evidence="5">CpI1-S</strain>
    </source>
</reference>
<dbReference type="RefSeq" id="WP_044884278.1">
    <property type="nucleotide sequence ID" value="NZ_JYFN01000008.1"/>
</dbReference>
<evidence type="ECO:0000313" key="4">
    <source>
        <dbReference type="EMBL" id="KJE24182.1"/>
    </source>
</evidence>
<sequence length="146" mass="16148">MTLYAAYAGNLDPAQMKERAPHSPVTGTGWINGWRLTFGGENVGWDGALATIVESPGSHAYVLLYDLDRYDLERLDVWEGADTGLYTRIRVRVSTLDGEALAWTYVLNSYEGGLPSRWYLDMIADSAEKAGAPADYVKELRSRPTA</sequence>
<evidence type="ECO:0000256" key="2">
    <source>
        <dbReference type="PIRSR" id="PIRSR617939-1"/>
    </source>
</evidence>
<keyword evidence="5" id="KW-1185">Reference proteome</keyword>
<feature type="active site" description="Proton acceptor" evidence="2">
    <location>
        <position position="79"/>
    </location>
</feature>
<organism evidence="4 5">
    <name type="scientific">Frankia torreyi</name>
    <dbReference type="NCBI Taxonomy" id="1856"/>
    <lineage>
        <taxon>Bacteria</taxon>
        <taxon>Bacillati</taxon>
        <taxon>Actinomycetota</taxon>
        <taxon>Actinomycetes</taxon>
        <taxon>Frankiales</taxon>
        <taxon>Frankiaceae</taxon>
        <taxon>Frankia</taxon>
    </lineage>
</organism>
<dbReference type="PATRIC" id="fig|1502723.3.peg.6156"/>
<evidence type="ECO:0000313" key="5">
    <source>
        <dbReference type="Proteomes" id="UP000032545"/>
    </source>
</evidence>
<dbReference type="InterPro" id="IPR013024">
    <property type="entry name" value="GGCT-like"/>
</dbReference>
<dbReference type="InterPro" id="IPR036568">
    <property type="entry name" value="GGCT-like_sf"/>
</dbReference>
<dbReference type="Proteomes" id="UP000032545">
    <property type="component" value="Unassembled WGS sequence"/>
</dbReference>
<accession>A0A0D8BLA5</accession>
<dbReference type="AlphaFoldDB" id="A0A0D8BLA5"/>
<protein>
    <submittedName>
        <fullName evidence="4">AIG2-like family</fullName>
    </submittedName>
</protein>
<dbReference type="GO" id="GO:0003839">
    <property type="term" value="F:gamma-glutamylcyclotransferase activity"/>
    <property type="evidence" value="ECO:0007669"/>
    <property type="project" value="InterPro"/>
</dbReference>
<dbReference type="Pfam" id="PF13772">
    <property type="entry name" value="AIG2_2"/>
    <property type="match status" value="1"/>
</dbReference>
<dbReference type="SUPFAM" id="SSF110857">
    <property type="entry name" value="Gamma-glutamyl cyclotransferase-like"/>
    <property type="match status" value="1"/>
</dbReference>
<dbReference type="PANTHER" id="PTHR12935">
    <property type="entry name" value="GAMMA-GLUTAMYLCYCLOTRANSFERASE"/>
    <property type="match status" value="1"/>
</dbReference>
<keyword evidence="1" id="KW-0456">Lyase</keyword>
<feature type="binding site" evidence="3">
    <location>
        <position position="119"/>
    </location>
    <ligand>
        <name>substrate</name>
    </ligand>
</feature>
<evidence type="ECO:0000256" key="3">
    <source>
        <dbReference type="PIRSR" id="PIRSR617939-2"/>
    </source>
</evidence>
<gene>
    <name evidence="4" type="ORF">FF36_01585</name>
</gene>
<dbReference type="EMBL" id="JYFN01000008">
    <property type="protein sequence ID" value="KJE24182.1"/>
    <property type="molecule type" value="Genomic_DNA"/>
</dbReference>
<dbReference type="CDD" id="cd06661">
    <property type="entry name" value="GGCT_like"/>
    <property type="match status" value="1"/>
</dbReference>
<proteinExistence type="predicted"/>
<dbReference type="OrthoDB" id="3212194at2"/>